<keyword evidence="1" id="KW-0812">Transmembrane</keyword>
<keyword evidence="3" id="KW-1185">Reference proteome</keyword>
<dbReference type="Proteomes" id="UP001056648">
    <property type="component" value="Chromosome 1"/>
</dbReference>
<organism evidence="2 3">
    <name type="scientific">Cupriavidus gilardii</name>
    <dbReference type="NCBI Taxonomy" id="82541"/>
    <lineage>
        <taxon>Bacteria</taxon>
        <taxon>Pseudomonadati</taxon>
        <taxon>Pseudomonadota</taxon>
        <taxon>Betaproteobacteria</taxon>
        <taxon>Burkholderiales</taxon>
        <taxon>Burkholderiaceae</taxon>
        <taxon>Cupriavidus</taxon>
    </lineage>
</organism>
<gene>
    <name evidence="2" type="ORF">NDR89_01375</name>
</gene>
<keyword evidence="1" id="KW-0472">Membrane</keyword>
<protein>
    <submittedName>
        <fullName evidence="2">Uncharacterized protein</fullName>
    </submittedName>
</protein>
<dbReference type="EMBL" id="CP098735">
    <property type="protein sequence ID" value="USE77731.1"/>
    <property type="molecule type" value="Genomic_DNA"/>
</dbReference>
<accession>A0ABY4VKH3</accession>
<evidence type="ECO:0000313" key="3">
    <source>
        <dbReference type="Proteomes" id="UP001056648"/>
    </source>
</evidence>
<feature type="transmembrane region" description="Helical" evidence="1">
    <location>
        <begin position="12"/>
        <end position="31"/>
    </location>
</feature>
<dbReference type="RefSeq" id="WP_053823901.1">
    <property type="nucleotide sequence ID" value="NZ_CP098735.1"/>
</dbReference>
<keyword evidence="1" id="KW-1133">Transmembrane helix</keyword>
<proteinExistence type="predicted"/>
<sequence length="200" mass="22231">MQWIADHSQLISALTGVGTLLVWVVYLQVFVSSYRRQLRATLLITRGPGDGLAARCFVTNMSWGPLYVQSVLIALETPDRTIVMPATETQDEEQRAYARPLERTRQGPLQPAAIRDIGSFEHLMAPALRELPEGAAAVQAVTIVVLGVYGSEDLPVGARRRFVVTSAADRLRLHGATLDTEQIRKKSERRKLLADLQRDQ</sequence>
<evidence type="ECO:0000256" key="1">
    <source>
        <dbReference type="SAM" id="Phobius"/>
    </source>
</evidence>
<name>A0ABY4VKH3_9BURK</name>
<evidence type="ECO:0000313" key="2">
    <source>
        <dbReference type="EMBL" id="USE77731.1"/>
    </source>
</evidence>
<reference evidence="2" key="1">
    <citation type="submission" date="2022-06" db="EMBL/GenBank/DDBJ databases">
        <title>Complete genome sequence and characterization of Cupriavidus gilardii QJ1 isolated from contaminating cells.</title>
        <authorList>
            <person name="Qi J."/>
        </authorList>
    </citation>
    <scope>NUCLEOTIDE SEQUENCE</scope>
    <source>
        <strain evidence="2">QJ1</strain>
    </source>
</reference>